<dbReference type="SUPFAM" id="SSF53901">
    <property type="entry name" value="Thiolase-like"/>
    <property type="match status" value="2"/>
</dbReference>
<dbReference type="Gene3D" id="3.40.47.10">
    <property type="match status" value="2"/>
</dbReference>
<dbReference type="InterPro" id="IPR001099">
    <property type="entry name" value="Chalcone/stilbene_synt_N"/>
</dbReference>
<evidence type="ECO:0000256" key="1">
    <source>
        <dbReference type="ARBA" id="ARBA00005531"/>
    </source>
</evidence>
<dbReference type="EMBL" id="VZZK01000003">
    <property type="protein sequence ID" value="KAB1080866.1"/>
    <property type="molecule type" value="Genomic_DNA"/>
</dbReference>
<evidence type="ECO:0000256" key="3">
    <source>
        <dbReference type="PIRSR" id="PIRSR000451-1"/>
    </source>
</evidence>
<dbReference type="GO" id="GO:0030639">
    <property type="term" value="P:polyketide biosynthetic process"/>
    <property type="evidence" value="ECO:0007669"/>
    <property type="project" value="TreeGrafter"/>
</dbReference>
<dbReference type="Pfam" id="PF02797">
    <property type="entry name" value="Chal_sti_synt_C"/>
    <property type="match status" value="1"/>
</dbReference>
<feature type="domain" description="Chalcone/stilbene synthase C-terminal" evidence="5">
    <location>
        <begin position="226"/>
        <end position="354"/>
    </location>
</feature>
<dbReference type="InterPro" id="IPR011141">
    <property type="entry name" value="Polyketide_synthase_type-III"/>
</dbReference>
<keyword evidence="2" id="KW-0808">Transferase</keyword>
<proteinExistence type="inferred from homology"/>
<dbReference type="AlphaFoldDB" id="A0A6L3T6P4"/>
<sequence>MTEAYLNRIETVVPPHDVHSAFLSFARSRLTHDPRQVRLLARMVERSGIEHRYSCLKPGLEPEKGPVDAGGIYEPGNFPTTAERMRLFEKFAPSLAAQAVEKLELGEDRDGITHLVVSCCTGFSAPGLDIDIIERCGLRGSVERTMIGFMGCYAAINALKVARHIVRSEPGARVLVLNIELCTLHLQETGSLEQILSFLLFGDGCAASIVSADPIGLRLDGFHALLAPNTRGLVTWHIRESGFDMVLSGRLPAAVQEELSHRSEEFLAGNRVSEIGAWAVHPGGRTVLDAVERAFELPADALTVSRDILRRYGNMSSATVMFVLKAIMDQPSSRRVGCAMAFGPGLVAEAMLFRRAA</sequence>
<dbReference type="Proteomes" id="UP000474159">
    <property type="component" value="Unassembled WGS sequence"/>
</dbReference>
<dbReference type="InterPro" id="IPR016039">
    <property type="entry name" value="Thiolase-like"/>
</dbReference>
<dbReference type="OrthoDB" id="9786288at2"/>
<reference evidence="6 7" key="1">
    <citation type="submission" date="2019-09" db="EMBL/GenBank/DDBJ databases">
        <title>YIM 48816 draft genome.</title>
        <authorList>
            <person name="Jiang L."/>
        </authorList>
    </citation>
    <scope>NUCLEOTIDE SEQUENCE [LARGE SCALE GENOMIC DNA]</scope>
    <source>
        <strain evidence="6 7">YIM 48816</strain>
    </source>
</reference>
<dbReference type="PANTHER" id="PTHR11877">
    <property type="entry name" value="HYDROXYMETHYLGLUTARYL-COA SYNTHASE"/>
    <property type="match status" value="1"/>
</dbReference>
<organism evidence="6 7">
    <name type="scientific">Methylobacterium soli</name>
    <dbReference type="NCBI Taxonomy" id="553447"/>
    <lineage>
        <taxon>Bacteria</taxon>
        <taxon>Pseudomonadati</taxon>
        <taxon>Pseudomonadota</taxon>
        <taxon>Alphaproteobacteria</taxon>
        <taxon>Hyphomicrobiales</taxon>
        <taxon>Methylobacteriaceae</taxon>
        <taxon>Methylobacterium</taxon>
    </lineage>
</organism>
<evidence type="ECO:0000259" key="5">
    <source>
        <dbReference type="Pfam" id="PF02797"/>
    </source>
</evidence>
<dbReference type="RefSeq" id="WP_150997472.1">
    <property type="nucleotide sequence ID" value="NZ_BPQY01000069.1"/>
</dbReference>
<dbReference type="InterPro" id="IPR012328">
    <property type="entry name" value="Chalcone/stilbene_synt_C"/>
</dbReference>
<evidence type="ECO:0000313" key="7">
    <source>
        <dbReference type="Proteomes" id="UP000474159"/>
    </source>
</evidence>
<comment type="similarity">
    <text evidence="1">Belongs to the thiolase-like superfamily. Chalcone/stilbene synthases family.</text>
</comment>
<accession>A0A6L3T6P4</accession>
<dbReference type="PANTHER" id="PTHR11877:SF46">
    <property type="entry name" value="TYPE III POLYKETIDE SYNTHASE A"/>
    <property type="match status" value="1"/>
</dbReference>
<evidence type="ECO:0000259" key="4">
    <source>
        <dbReference type="Pfam" id="PF00195"/>
    </source>
</evidence>
<evidence type="ECO:0000256" key="2">
    <source>
        <dbReference type="ARBA" id="ARBA00022679"/>
    </source>
</evidence>
<dbReference type="PIRSF" id="PIRSF000451">
    <property type="entry name" value="PKS_III"/>
    <property type="match status" value="1"/>
</dbReference>
<dbReference type="CDD" id="cd00831">
    <property type="entry name" value="CHS_like"/>
    <property type="match status" value="1"/>
</dbReference>
<feature type="domain" description="Chalcone/stilbene synthase N-terminal" evidence="4">
    <location>
        <begin position="12"/>
        <end position="214"/>
    </location>
</feature>
<name>A0A6L3T6P4_9HYPH</name>
<gene>
    <name evidence="6" type="ORF">F6X53_04010</name>
</gene>
<evidence type="ECO:0000313" key="6">
    <source>
        <dbReference type="EMBL" id="KAB1080866.1"/>
    </source>
</evidence>
<dbReference type="GO" id="GO:0016747">
    <property type="term" value="F:acyltransferase activity, transferring groups other than amino-acyl groups"/>
    <property type="evidence" value="ECO:0007669"/>
    <property type="project" value="InterPro"/>
</dbReference>
<keyword evidence="7" id="KW-1185">Reference proteome</keyword>
<comment type="caution">
    <text evidence="6">The sequence shown here is derived from an EMBL/GenBank/DDBJ whole genome shotgun (WGS) entry which is preliminary data.</text>
</comment>
<feature type="active site" description="Acyl-thioester intermediate" evidence="3">
    <location>
        <position position="152"/>
    </location>
</feature>
<dbReference type="Pfam" id="PF00195">
    <property type="entry name" value="Chal_sti_synt_N"/>
    <property type="match status" value="1"/>
</dbReference>
<protein>
    <submittedName>
        <fullName evidence="6">Type III polyketide synthase</fullName>
    </submittedName>
</protein>